<organism evidence="1 2">
    <name type="scientific">Vermiconidia calcicola</name>
    <dbReference type="NCBI Taxonomy" id="1690605"/>
    <lineage>
        <taxon>Eukaryota</taxon>
        <taxon>Fungi</taxon>
        <taxon>Dikarya</taxon>
        <taxon>Ascomycota</taxon>
        <taxon>Pezizomycotina</taxon>
        <taxon>Dothideomycetes</taxon>
        <taxon>Dothideomycetidae</taxon>
        <taxon>Mycosphaerellales</taxon>
        <taxon>Extremaceae</taxon>
        <taxon>Vermiconidia</taxon>
    </lineage>
</organism>
<name>A0ACC3N3D2_9PEZI</name>
<comment type="caution">
    <text evidence="1">The sequence shown here is derived from an EMBL/GenBank/DDBJ whole genome shotgun (WGS) entry which is preliminary data.</text>
</comment>
<dbReference type="Proteomes" id="UP001281147">
    <property type="component" value="Unassembled WGS sequence"/>
</dbReference>
<proteinExistence type="predicted"/>
<evidence type="ECO:0000313" key="1">
    <source>
        <dbReference type="EMBL" id="KAK3709136.1"/>
    </source>
</evidence>
<evidence type="ECO:0000313" key="2">
    <source>
        <dbReference type="Proteomes" id="UP001281147"/>
    </source>
</evidence>
<reference evidence="1" key="1">
    <citation type="submission" date="2023-07" db="EMBL/GenBank/DDBJ databases">
        <title>Black Yeasts Isolated from many extreme environments.</title>
        <authorList>
            <person name="Coleine C."/>
            <person name="Stajich J.E."/>
            <person name="Selbmann L."/>
        </authorList>
    </citation>
    <scope>NUCLEOTIDE SEQUENCE</scope>
    <source>
        <strain evidence="1">CCFEE 5714</strain>
    </source>
</reference>
<dbReference type="EMBL" id="JAUTXU010000095">
    <property type="protein sequence ID" value="KAK3709136.1"/>
    <property type="molecule type" value="Genomic_DNA"/>
</dbReference>
<protein>
    <submittedName>
        <fullName evidence="1">Uncharacterized protein</fullName>
    </submittedName>
</protein>
<sequence>MALPYQSHPIYHLRKAIVIVAIIGILLCCIGNTSYQALTASVIFLAFSALFATADLVFYAIKKVEQPDQDPPWPVRKIMLGDFVLAVALQLAFWNALVTLSWQLTYETNFIGAYGALADFLCSLLHAWCFWKQVMARYKAKWIASLQREPCARCGYTESGNAPAHSHPPVQPANVLTYAGPSAQSTGTIATALTPGSPESSMEEGLLIGGDFGQGYGSIERTEPTIEAPEEVVVGKGKKKMNSSAASKGSGKKFATV</sequence>
<accession>A0ACC3N3D2</accession>
<keyword evidence="2" id="KW-1185">Reference proteome</keyword>
<gene>
    <name evidence="1" type="ORF">LTR37_011115</name>
</gene>